<evidence type="ECO:0000256" key="2">
    <source>
        <dbReference type="ARBA" id="ARBA00023043"/>
    </source>
</evidence>
<evidence type="ECO:0000256" key="1">
    <source>
        <dbReference type="ARBA" id="ARBA00022737"/>
    </source>
</evidence>
<dbReference type="PANTHER" id="PTHR24198">
    <property type="entry name" value="ANKYRIN REPEAT AND PROTEIN KINASE DOMAIN-CONTAINING PROTEIN"/>
    <property type="match status" value="1"/>
</dbReference>
<dbReference type="SUPFAM" id="SSF48403">
    <property type="entry name" value="Ankyrin repeat"/>
    <property type="match status" value="1"/>
</dbReference>
<accession>A0A8S3UNR9</accession>
<keyword evidence="1" id="KW-0677">Repeat</keyword>
<dbReference type="EMBL" id="CAJPWZ010002899">
    <property type="protein sequence ID" value="CAG2247352.1"/>
    <property type="molecule type" value="Genomic_DNA"/>
</dbReference>
<dbReference type="InterPro" id="IPR002110">
    <property type="entry name" value="Ankyrin_rpt"/>
</dbReference>
<evidence type="ECO:0000313" key="5">
    <source>
        <dbReference type="Proteomes" id="UP000683360"/>
    </source>
</evidence>
<proteinExistence type="predicted"/>
<dbReference type="Pfam" id="PF12796">
    <property type="entry name" value="Ank_2"/>
    <property type="match status" value="1"/>
</dbReference>
<organism evidence="4 5">
    <name type="scientific">Mytilus edulis</name>
    <name type="common">Blue mussel</name>
    <dbReference type="NCBI Taxonomy" id="6550"/>
    <lineage>
        <taxon>Eukaryota</taxon>
        <taxon>Metazoa</taxon>
        <taxon>Spiralia</taxon>
        <taxon>Lophotrochozoa</taxon>
        <taxon>Mollusca</taxon>
        <taxon>Bivalvia</taxon>
        <taxon>Autobranchia</taxon>
        <taxon>Pteriomorphia</taxon>
        <taxon>Mytilida</taxon>
        <taxon>Mytiloidea</taxon>
        <taxon>Mytilidae</taxon>
        <taxon>Mytilinae</taxon>
        <taxon>Mytilus</taxon>
    </lineage>
</organism>
<evidence type="ECO:0000313" key="4">
    <source>
        <dbReference type="EMBL" id="CAG2247352.1"/>
    </source>
</evidence>
<dbReference type="PANTHER" id="PTHR24198:SF165">
    <property type="entry name" value="ANKYRIN REPEAT-CONTAINING PROTEIN-RELATED"/>
    <property type="match status" value="1"/>
</dbReference>
<protein>
    <submittedName>
        <fullName evidence="4">HARBI1</fullName>
        <ecNumber evidence="4">3.1.-.-</ecNumber>
    </submittedName>
</protein>
<dbReference type="Pfam" id="PF00023">
    <property type="entry name" value="Ank"/>
    <property type="match status" value="1"/>
</dbReference>
<dbReference type="Gene3D" id="1.25.40.20">
    <property type="entry name" value="Ankyrin repeat-containing domain"/>
    <property type="match status" value="1"/>
</dbReference>
<dbReference type="OrthoDB" id="6279784at2759"/>
<dbReference type="PROSITE" id="PS50297">
    <property type="entry name" value="ANK_REP_REGION"/>
    <property type="match status" value="3"/>
</dbReference>
<dbReference type="PROSITE" id="PS50088">
    <property type="entry name" value="ANK_REPEAT"/>
    <property type="match status" value="3"/>
</dbReference>
<keyword evidence="4" id="KW-0378">Hydrolase</keyword>
<keyword evidence="2 3" id="KW-0040">ANK repeat</keyword>
<feature type="repeat" description="ANK" evidence="3">
    <location>
        <begin position="323"/>
        <end position="346"/>
    </location>
</feature>
<comment type="caution">
    <text evidence="4">The sequence shown here is derived from an EMBL/GenBank/DDBJ whole genome shotgun (WGS) entry which is preliminary data.</text>
</comment>
<dbReference type="AlphaFoldDB" id="A0A8S3UNR9"/>
<dbReference type="PRINTS" id="PR02086">
    <property type="entry name" value="PUTNUCHARBI1"/>
</dbReference>
<dbReference type="Proteomes" id="UP000683360">
    <property type="component" value="Unassembled WGS sequence"/>
</dbReference>
<name>A0A8S3UNR9_MYTED</name>
<sequence>MARAVFQVVTLPTDPPVADIRIARGPGLSLPVTEETSSLIHISIELFYAAEAGDLEKVRYWLAEGADLNSRDGLSNSQKNGDYTSNAENLSAAGGRALGAIISKIHSLKEFGIKTYEKLYVSCIVPILDYCSSVWGFKDLNCVDTVQNKAIRYFLGVHKFAPKLAINGDVGWLPSKERRWCNMVRYWNRLMDMDNSRLCKRVFLWDYELSTNNWSTSVRTIMSLVGMDDNFQQMLKCDVNSDNTIIASFSFQNGYTPLYTAVKGGFINIVKLLLDREDIDPNKKNVYNGDTSLHSAARCGHLNIVQLLLERADIDPNRENKDNGDTPLHSAVSGGNVDIIKFLLKRADIDPNRKNKIHACVQQVCIALRFYASGSFLQVIGDTMGYDKATVSRAVNDVTNALLDVKDNFIQWPKDINSKNRMKCGFHRQMNFPNVLGCIDCTHIKIQGPSEDEAAFVNRKGFHSVNVQAGNLPIYLLTGQGQPMIPTSSTHQTYVTTWRQTTEDLQTVRMKPEKVCRVFGACAVLHNIALTRNEPLEDVCGVHVQQDQPVQVPNFEGEQDGRHIREHIARVFFN</sequence>
<dbReference type="InterPro" id="IPR026103">
    <property type="entry name" value="HARBI1_animal"/>
</dbReference>
<feature type="repeat" description="ANK" evidence="3">
    <location>
        <begin position="253"/>
        <end position="276"/>
    </location>
</feature>
<dbReference type="EC" id="3.1.-.-" evidence="4"/>
<dbReference type="InterPro" id="IPR036770">
    <property type="entry name" value="Ankyrin_rpt-contain_sf"/>
</dbReference>
<evidence type="ECO:0000256" key="3">
    <source>
        <dbReference type="PROSITE-ProRule" id="PRU00023"/>
    </source>
</evidence>
<keyword evidence="5" id="KW-1185">Reference proteome</keyword>
<reference evidence="4" key="1">
    <citation type="submission" date="2021-03" db="EMBL/GenBank/DDBJ databases">
        <authorList>
            <person name="Bekaert M."/>
        </authorList>
    </citation>
    <scope>NUCLEOTIDE SEQUENCE</scope>
</reference>
<dbReference type="SMART" id="SM00248">
    <property type="entry name" value="ANK"/>
    <property type="match status" value="4"/>
</dbReference>
<gene>
    <name evidence="4" type="ORF">MEDL_59255</name>
</gene>
<feature type="repeat" description="ANK" evidence="3">
    <location>
        <begin position="288"/>
        <end position="311"/>
    </location>
</feature>
<dbReference type="GO" id="GO:0016787">
    <property type="term" value="F:hydrolase activity"/>
    <property type="evidence" value="ECO:0007669"/>
    <property type="project" value="UniProtKB-KW"/>
</dbReference>